<dbReference type="Proteomes" id="UP001352852">
    <property type="component" value="Unassembled WGS sequence"/>
</dbReference>
<accession>A0ABU7DJT8</accession>
<feature type="transmembrane region" description="Helical" evidence="7">
    <location>
        <begin position="84"/>
        <end position="108"/>
    </location>
</feature>
<evidence type="ECO:0000256" key="5">
    <source>
        <dbReference type="ARBA" id="ARBA00023136"/>
    </source>
</evidence>
<name>A0ABU7DJT8_9TELE</name>
<dbReference type="EMBL" id="JAHUTJ010027704">
    <property type="protein sequence ID" value="MED6275387.1"/>
    <property type="molecule type" value="Genomic_DNA"/>
</dbReference>
<evidence type="ECO:0000313" key="9">
    <source>
        <dbReference type="Proteomes" id="UP001352852"/>
    </source>
</evidence>
<dbReference type="PANTHER" id="PTHR20766">
    <property type="entry name" value="LARGE NEUTRAL AMINO ACIDS TRANSPORTER SMALL SUBUNIT 4-LIKE ISOFORM X1"/>
    <property type="match status" value="1"/>
</dbReference>
<evidence type="ECO:0000256" key="7">
    <source>
        <dbReference type="SAM" id="Phobius"/>
    </source>
</evidence>
<keyword evidence="3 7" id="KW-0812">Transmembrane</keyword>
<keyword evidence="2" id="KW-1003">Cell membrane</keyword>
<protein>
    <submittedName>
        <fullName evidence="8">Uncharacterized protein</fullName>
    </submittedName>
</protein>
<evidence type="ECO:0000256" key="1">
    <source>
        <dbReference type="ARBA" id="ARBA00004651"/>
    </source>
</evidence>
<feature type="transmembrane region" description="Helical" evidence="7">
    <location>
        <begin position="35"/>
        <end position="57"/>
    </location>
</feature>
<comment type="subcellular location">
    <subcellularLocation>
        <location evidence="1">Cell membrane</location>
        <topology evidence="1">Multi-pass membrane protein</topology>
    </subcellularLocation>
</comment>
<sequence length="128" mass="14437">MEDTVGARPPESEHRDSGNTAEAAVPICRSVCSSIFLWSVLTMAITQLRLIFFMGAMNKILEFLVTHGDPNPSEELQREAEEQVAFFSSIFGTTQLLCLLTCPLIGYIMDWRMKECEEEDLNISTSKR</sequence>
<proteinExistence type="predicted"/>
<keyword evidence="6" id="KW-0325">Glycoprotein</keyword>
<evidence type="ECO:0000256" key="2">
    <source>
        <dbReference type="ARBA" id="ARBA00022475"/>
    </source>
</evidence>
<dbReference type="PANTHER" id="PTHR20766:SF0">
    <property type="entry name" value="LARGE NEUTRAL AMINO ACIDS TRANSPORTER SMALL SUBUNIT 3"/>
    <property type="match status" value="1"/>
</dbReference>
<reference evidence="8 9" key="1">
    <citation type="submission" date="2021-06" db="EMBL/GenBank/DDBJ databases">
        <authorList>
            <person name="Palmer J.M."/>
        </authorList>
    </citation>
    <scope>NUCLEOTIDE SEQUENCE [LARGE SCALE GENOMIC DNA]</scope>
    <source>
        <strain evidence="8 9">CL_MEX2019</strain>
        <tissue evidence="8">Muscle</tissue>
    </source>
</reference>
<evidence type="ECO:0000256" key="3">
    <source>
        <dbReference type="ARBA" id="ARBA00022692"/>
    </source>
</evidence>
<keyword evidence="5 7" id="KW-0472">Membrane</keyword>
<organism evidence="8 9">
    <name type="scientific">Characodon lateralis</name>
    <dbReference type="NCBI Taxonomy" id="208331"/>
    <lineage>
        <taxon>Eukaryota</taxon>
        <taxon>Metazoa</taxon>
        <taxon>Chordata</taxon>
        <taxon>Craniata</taxon>
        <taxon>Vertebrata</taxon>
        <taxon>Euteleostomi</taxon>
        <taxon>Actinopterygii</taxon>
        <taxon>Neopterygii</taxon>
        <taxon>Teleostei</taxon>
        <taxon>Neoteleostei</taxon>
        <taxon>Acanthomorphata</taxon>
        <taxon>Ovalentaria</taxon>
        <taxon>Atherinomorphae</taxon>
        <taxon>Cyprinodontiformes</taxon>
        <taxon>Goodeidae</taxon>
        <taxon>Characodon</taxon>
    </lineage>
</organism>
<evidence type="ECO:0000313" key="8">
    <source>
        <dbReference type="EMBL" id="MED6275387.1"/>
    </source>
</evidence>
<keyword evidence="4 7" id="KW-1133">Transmembrane helix</keyword>
<evidence type="ECO:0000256" key="4">
    <source>
        <dbReference type="ARBA" id="ARBA00022989"/>
    </source>
</evidence>
<gene>
    <name evidence="8" type="ORF">CHARACLAT_026130</name>
</gene>
<evidence type="ECO:0000256" key="6">
    <source>
        <dbReference type="ARBA" id="ARBA00023180"/>
    </source>
</evidence>
<comment type="caution">
    <text evidence="8">The sequence shown here is derived from an EMBL/GenBank/DDBJ whole genome shotgun (WGS) entry which is preliminary data.</text>
</comment>
<keyword evidence="9" id="KW-1185">Reference proteome</keyword>